<dbReference type="AlphaFoldDB" id="A0A431TX72"/>
<dbReference type="Proteomes" id="UP000282184">
    <property type="component" value="Unassembled WGS sequence"/>
</dbReference>
<comment type="cofactor">
    <cofactor evidence="6">
        <name>Zn(2+)</name>
        <dbReference type="ChEBI" id="CHEBI:29105"/>
    </cofactor>
    <text evidence="6">Binds 1 zinc ion per subunit.</text>
</comment>
<dbReference type="EMBL" id="RXOF01000017">
    <property type="protein sequence ID" value="RTQ46045.1"/>
    <property type="molecule type" value="Genomic_DNA"/>
</dbReference>
<protein>
    <submittedName>
        <fullName evidence="9">M48 family peptidase</fullName>
    </submittedName>
</protein>
<keyword evidence="5 6" id="KW-0482">Metalloprotease</keyword>
<keyword evidence="7" id="KW-0812">Transmembrane</keyword>
<keyword evidence="1 6" id="KW-0645">Protease</keyword>
<dbReference type="Gene3D" id="3.30.2010.10">
    <property type="entry name" value="Metalloproteases ('zincins'), catalytic domain"/>
    <property type="match status" value="1"/>
</dbReference>
<keyword evidence="7" id="KW-1133">Transmembrane helix</keyword>
<keyword evidence="7" id="KW-0472">Membrane</keyword>
<evidence type="ECO:0000256" key="1">
    <source>
        <dbReference type="ARBA" id="ARBA00022670"/>
    </source>
</evidence>
<reference evidence="9 10" key="1">
    <citation type="submission" date="2018-12" db="EMBL/GenBank/DDBJ databases">
        <title>Hymenobacter gummosus sp. nov., isolated from a spring.</title>
        <authorList>
            <person name="Nie L."/>
        </authorList>
    </citation>
    <scope>NUCLEOTIDE SEQUENCE [LARGE SCALE GENOMIC DNA]</scope>
    <source>
        <strain evidence="9 10">KCTC 52166</strain>
    </source>
</reference>
<dbReference type="GO" id="GO:0046872">
    <property type="term" value="F:metal ion binding"/>
    <property type="evidence" value="ECO:0007669"/>
    <property type="project" value="UniProtKB-KW"/>
</dbReference>
<gene>
    <name evidence="9" type="ORF">EJV47_23105</name>
</gene>
<dbReference type="PANTHER" id="PTHR22726:SF1">
    <property type="entry name" value="METALLOENDOPEPTIDASE OMA1, MITOCHONDRIAL"/>
    <property type="match status" value="1"/>
</dbReference>
<evidence type="ECO:0000313" key="10">
    <source>
        <dbReference type="Proteomes" id="UP000282184"/>
    </source>
</evidence>
<sequence>MRGNLRYIIALLVAGFSLINFYFCNRQKNPVTGEVQHVSMTPEQEIALGLQAAPQMAQQYGGLYPDERAQQAVDAVGQRLVQASGAGNSPYKFDFHLLADEQTINAFALPGGQVFLTAGLMSKLKTEGQLAGVLGHEIGHVIGRHSAEQLAKQQLTQGLAGAGAIAAYDPDRPGSSVANAAIAAAIAKVVNLRFGREDELDSDRQAVKYTAEAGYDPRAMIQVMQILEQSGGRSGTPEFLSTHPNPGNRIGVLEKAIGEEFPNGLPGNLKP</sequence>
<evidence type="ECO:0000256" key="3">
    <source>
        <dbReference type="ARBA" id="ARBA00022801"/>
    </source>
</evidence>
<keyword evidence="3 6" id="KW-0378">Hydrolase</keyword>
<evidence type="ECO:0000259" key="8">
    <source>
        <dbReference type="Pfam" id="PF01435"/>
    </source>
</evidence>
<dbReference type="RefSeq" id="WP_126695581.1">
    <property type="nucleotide sequence ID" value="NZ_RXOF01000017.1"/>
</dbReference>
<dbReference type="InterPro" id="IPR051156">
    <property type="entry name" value="Mito/Outer_Membr_Metalloprot"/>
</dbReference>
<proteinExistence type="inferred from homology"/>
<organism evidence="9 10">
    <name type="scientific">Hymenobacter gummosus</name>
    <dbReference type="NCBI Taxonomy" id="1776032"/>
    <lineage>
        <taxon>Bacteria</taxon>
        <taxon>Pseudomonadati</taxon>
        <taxon>Bacteroidota</taxon>
        <taxon>Cytophagia</taxon>
        <taxon>Cytophagales</taxon>
        <taxon>Hymenobacteraceae</taxon>
        <taxon>Hymenobacter</taxon>
    </lineage>
</organism>
<evidence type="ECO:0000256" key="4">
    <source>
        <dbReference type="ARBA" id="ARBA00022833"/>
    </source>
</evidence>
<feature type="transmembrane region" description="Helical" evidence="7">
    <location>
        <begin position="7"/>
        <end position="23"/>
    </location>
</feature>
<evidence type="ECO:0000256" key="5">
    <source>
        <dbReference type="ARBA" id="ARBA00023049"/>
    </source>
</evidence>
<evidence type="ECO:0000256" key="6">
    <source>
        <dbReference type="RuleBase" id="RU003983"/>
    </source>
</evidence>
<dbReference type="PANTHER" id="PTHR22726">
    <property type="entry name" value="METALLOENDOPEPTIDASE OMA1"/>
    <property type="match status" value="1"/>
</dbReference>
<dbReference type="OrthoDB" id="9810445at2"/>
<evidence type="ECO:0000256" key="2">
    <source>
        <dbReference type="ARBA" id="ARBA00022723"/>
    </source>
</evidence>
<accession>A0A431TX72</accession>
<name>A0A431TX72_9BACT</name>
<dbReference type="GO" id="GO:0051603">
    <property type="term" value="P:proteolysis involved in protein catabolic process"/>
    <property type="evidence" value="ECO:0007669"/>
    <property type="project" value="TreeGrafter"/>
</dbReference>
<comment type="caution">
    <text evidence="9">The sequence shown here is derived from an EMBL/GenBank/DDBJ whole genome shotgun (WGS) entry which is preliminary data.</text>
</comment>
<feature type="domain" description="Peptidase M48" evidence="8">
    <location>
        <begin position="69"/>
        <end position="255"/>
    </location>
</feature>
<keyword evidence="4 6" id="KW-0862">Zinc</keyword>
<dbReference type="Pfam" id="PF01435">
    <property type="entry name" value="Peptidase_M48"/>
    <property type="match status" value="1"/>
</dbReference>
<evidence type="ECO:0000256" key="7">
    <source>
        <dbReference type="SAM" id="Phobius"/>
    </source>
</evidence>
<evidence type="ECO:0000313" key="9">
    <source>
        <dbReference type="EMBL" id="RTQ46045.1"/>
    </source>
</evidence>
<dbReference type="InterPro" id="IPR001915">
    <property type="entry name" value="Peptidase_M48"/>
</dbReference>
<dbReference type="GO" id="GO:0004222">
    <property type="term" value="F:metalloendopeptidase activity"/>
    <property type="evidence" value="ECO:0007669"/>
    <property type="project" value="InterPro"/>
</dbReference>
<keyword evidence="10" id="KW-1185">Reference proteome</keyword>
<keyword evidence="2" id="KW-0479">Metal-binding</keyword>
<dbReference type="GO" id="GO:0016020">
    <property type="term" value="C:membrane"/>
    <property type="evidence" value="ECO:0007669"/>
    <property type="project" value="TreeGrafter"/>
</dbReference>
<comment type="similarity">
    <text evidence="6">Belongs to the peptidase M48 family.</text>
</comment>